<dbReference type="Gene3D" id="3.10.180.10">
    <property type="entry name" value="2,3-Dihydroxybiphenyl 1,2-Dioxygenase, domain 1"/>
    <property type="match status" value="1"/>
</dbReference>
<dbReference type="PANTHER" id="PTHR33993:SF1">
    <property type="entry name" value="GLYOXALASE FAMILY PROTEIN"/>
    <property type="match status" value="1"/>
</dbReference>
<dbReference type="InterPro" id="IPR004360">
    <property type="entry name" value="Glyas_Fos-R_dOase_dom"/>
</dbReference>
<protein>
    <submittedName>
        <fullName evidence="2">Glyoxalase/bleomycin resistance protein/dioxygenase</fullName>
    </submittedName>
</protein>
<dbReference type="Proteomes" id="UP000006683">
    <property type="component" value="Chromosome"/>
</dbReference>
<organism evidence="2 3">
    <name type="scientific">Ferrimonas balearica (strain DSM 9799 / CCM 4581 / KCTC 23876 / PAT)</name>
    <dbReference type="NCBI Taxonomy" id="550540"/>
    <lineage>
        <taxon>Bacteria</taxon>
        <taxon>Pseudomonadati</taxon>
        <taxon>Pseudomonadota</taxon>
        <taxon>Gammaproteobacteria</taxon>
        <taxon>Alteromonadales</taxon>
        <taxon>Ferrimonadaceae</taxon>
        <taxon>Ferrimonas</taxon>
    </lineage>
</organism>
<proteinExistence type="predicted"/>
<dbReference type="SUPFAM" id="SSF54593">
    <property type="entry name" value="Glyoxalase/Bleomycin resistance protein/Dihydroxybiphenyl dioxygenase"/>
    <property type="match status" value="1"/>
</dbReference>
<dbReference type="PROSITE" id="PS51819">
    <property type="entry name" value="VOC"/>
    <property type="match status" value="1"/>
</dbReference>
<evidence type="ECO:0000313" key="3">
    <source>
        <dbReference type="Proteomes" id="UP000006683"/>
    </source>
</evidence>
<dbReference type="CDD" id="cd07247">
    <property type="entry name" value="SgaA_N_like"/>
    <property type="match status" value="1"/>
</dbReference>
<dbReference type="Pfam" id="PF00903">
    <property type="entry name" value="Glyoxalase"/>
    <property type="match status" value="1"/>
</dbReference>
<dbReference type="InterPro" id="IPR052164">
    <property type="entry name" value="Anthracycline_SecMetBiosynth"/>
</dbReference>
<sequence>MSHHHIHYLEVPARDLAAVKTFFQQVFGWHFTDYGPDYTAFSQAGLAGGFFRAPLSSRSEQGAALPVLYSRELEQTQAAVEAAGGTLHKAIFDFPGGRRFHFLDPVGNEWAVWSEPA</sequence>
<feature type="domain" description="VOC" evidence="1">
    <location>
        <begin position="5"/>
        <end position="115"/>
    </location>
</feature>
<dbReference type="eggNOG" id="COG3324">
    <property type="taxonomic scope" value="Bacteria"/>
</dbReference>
<evidence type="ECO:0000259" key="1">
    <source>
        <dbReference type="PROSITE" id="PS51819"/>
    </source>
</evidence>
<evidence type="ECO:0000313" key="2">
    <source>
        <dbReference type="EMBL" id="ADN75516.1"/>
    </source>
</evidence>
<dbReference type="OrthoDB" id="9792323at2"/>
<dbReference type="InterPro" id="IPR029068">
    <property type="entry name" value="Glyas_Bleomycin-R_OHBP_Dase"/>
</dbReference>
<dbReference type="HOGENOM" id="CLU_127592_1_0_6"/>
<dbReference type="PANTHER" id="PTHR33993">
    <property type="entry name" value="GLYOXALASE-RELATED"/>
    <property type="match status" value="1"/>
</dbReference>
<keyword evidence="2" id="KW-0560">Oxidoreductase</keyword>
<name>E1SLY4_FERBD</name>
<dbReference type="RefSeq" id="WP_013344822.1">
    <property type="nucleotide sequence ID" value="NC_014541.1"/>
</dbReference>
<dbReference type="InterPro" id="IPR037523">
    <property type="entry name" value="VOC_core"/>
</dbReference>
<dbReference type="GO" id="GO:0051213">
    <property type="term" value="F:dioxygenase activity"/>
    <property type="evidence" value="ECO:0007669"/>
    <property type="project" value="UniProtKB-KW"/>
</dbReference>
<reference evidence="2 3" key="1">
    <citation type="journal article" date="2010" name="Stand. Genomic Sci.">
        <title>Complete genome sequence of Ferrimonas balearica type strain (PAT).</title>
        <authorList>
            <person name="Nolan M."/>
            <person name="Sikorski J."/>
            <person name="Davenport K."/>
            <person name="Lucas S."/>
            <person name="Glavina Del Rio T."/>
            <person name="Tice H."/>
            <person name="Cheng J."/>
            <person name="Goodwin L."/>
            <person name="Pitluck S."/>
            <person name="Liolios K."/>
            <person name="Ivanova N."/>
            <person name="Mavromatis K."/>
            <person name="Ovchinnikova G."/>
            <person name="Pati A."/>
            <person name="Chen A."/>
            <person name="Palaniappan K."/>
            <person name="Land M."/>
            <person name="Hauser L."/>
            <person name="Chang Y."/>
            <person name="Jeffries C."/>
            <person name="Tapia R."/>
            <person name="Brettin T."/>
            <person name="Detter J."/>
            <person name="Han C."/>
            <person name="Yasawong M."/>
            <person name="Rohde M."/>
            <person name="Tindall B."/>
            <person name="Goker M."/>
            <person name="Woyke T."/>
            <person name="Bristow J."/>
            <person name="Eisen J."/>
            <person name="Markowitz V."/>
            <person name="Hugenholtz P."/>
            <person name="Kyrpides N."/>
            <person name="Klenk H."/>
            <person name="Lapidus A."/>
        </authorList>
    </citation>
    <scope>NUCLEOTIDE SEQUENCE [LARGE SCALE GENOMIC DNA]</scope>
    <source>
        <strain evidence="3">DSM 9799 / CCM 4581 / KCTC 23876 / PAT</strain>
    </source>
</reference>
<dbReference type="GeneID" id="67181533"/>
<dbReference type="STRING" id="550540.Fbal_1311"/>
<gene>
    <name evidence="2" type="ordered locus">Fbal_1311</name>
</gene>
<accession>E1SLY4</accession>
<keyword evidence="3" id="KW-1185">Reference proteome</keyword>
<dbReference type="EMBL" id="CP002209">
    <property type="protein sequence ID" value="ADN75516.1"/>
    <property type="molecule type" value="Genomic_DNA"/>
</dbReference>
<dbReference type="KEGG" id="fbl:Fbal_1311"/>
<dbReference type="AlphaFoldDB" id="E1SLY4"/>
<keyword evidence="2" id="KW-0223">Dioxygenase</keyword>